<evidence type="ECO:0000313" key="3">
    <source>
        <dbReference type="Proteomes" id="UP000325286"/>
    </source>
</evidence>
<reference evidence="2 3" key="1">
    <citation type="submission" date="2019-08" db="EMBL/GenBank/DDBJ databases">
        <title>Deep-cultivation of Planctomycetes and their phenomic and genomic characterization uncovers novel biology.</title>
        <authorList>
            <person name="Wiegand S."/>
            <person name="Jogler M."/>
            <person name="Boedeker C."/>
            <person name="Pinto D."/>
            <person name="Vollmers J."/>
            <person name="Rivas-Marin E."/>
            <person name="Kohn T."/>
            <person name="Peeters S.H."/>
            <person name="Heuer A."/>
            <person name="Rast P."/>
            <person name="Oberbeckmann S."/>
            <person name="Bunk B."/>
            <person name="Jeske O."/>
            <person name="Meyerdierks A."/>
            <person name="Storesund J.E."/>
            <person name="Kallscheuer N."/>
            <person name="Luecker S."/>
            <person name="Lage O.M."/>
            <person name="Pohl T."/>
            <person name="Merkel B.J."/>
            <person name="Hornburger P."/>
            <person name="Mueller R.-W."/>
            <person name="Bruemmer F."/>
            <person name="Labrenz M."/>
            <person name="Spormann A.M."/>
            <person name="Op den Camp H."/>
            <person name="Overmann J."/>
            <person name="Amann R."/>
            <person name="Jetten M.S.M."/>
            <person name="Mascher T."/>
            <person name="Medema M.H."/>
            <person name="Devos D.P."/>
            <person name="Kaster A.-K."/>
            <person name="Ovreas L."/>
            <person name="Rohde M."/>
            <person name="Galperin M.Y."/>
            <person name="Jogler C."/>
        </authorList>
    </citation>
    <scope>NUCLEOTIDE SEQUENCE [LARGE SCALE GENOMIC DNA]</scope>
    <source>
        <strain evidence="2 3">UC8</strain>
    </source>
</reference>
<protein>
    <submittedName>
        <fullName evidence="2">Uncharacterized protein</fullName>
    </submittedName>
</protein>
<accession>A0A5B9QZW8</accession>
<sequence>MNPEYASDSNRWRAGSGDSATYFDATFRGNNSGRAEGPAAFAHNTTLLGSKTLGSPRDVKCINDGFTSLSLWESRASARRGRPRRRKHQKNLPSLRLDPP</sequence>
<dbReference type="AlphaFoldDB" id="A0A5B9QZW8"/>
<keyword evidence="3" id="KW-1185">Reference proteome</keyword>
<gene>
    <name evidence="2" type="ORF">UC8_15480</name>
</gene>
<feature type="compositionally biased region" description="Basic residues" evidence="1">
    <location>
        <begin position="77"/>
        <end position="90"/>
    </location>
</feature>
<organism evidence="2 3">
    <name type="scientific">Roseimaritima ulvae</name>
    <dbReference type="NCBI Taxonomy" id="980254"/>
    <lineage>
        <taxon>Bacteria</taxon>
        <taxon>Pseudomonadati</taxon>
        <taxon>Planctomycetota</taxon>
        <taxon>Planctomycetia</taxon>
        <taxon>Pirellulales</taxon>
        <taxon>Pirellulaceae</taxon>
        <taxon>Roseimaritima</taxon>
    </lineage>
</organism>
<dbReference type="KEGG" id="rul:UC8_15480"/>
<name>A0A5B9QZW8_9BACT</name>
<dbReference type="EMBL" id="CP042914">
    <property type="protein sequence ID" value="QEG39553.1"/>
    <property type="molecule type" value="Genomic_DNA"/>
</dbReference>
<proteinExistence type="predicted"/>
<dbReference type="Proteomes" id="UP000325286">
    <property type="component" value="Chromosome"/>
</dbReference>
<feature type="region of interest" description="Disordered" evidence="1">
    <location>
        <begin position="73"/>
        <end position="100"/>
    </location>
</feature>
<evidence type="ECO:0000313" key="2">
    <source>
        <dbReference type="EMBL" id="QEG39553.1"/>
    </source>
</evidence>
<evidence type="ECO:0000256" key="1">
    <source>
        <dbReference type="SAM" id="MobiDB-lite"/>
    </source>
</evidence>